<dbReference type="Gene3D" id="1.25.40.20">
    <property type="entry name" value="Ankyrin repeat-containing domain"/>
    <property type="match status" value="1"/>
</dbReference>
<gene>
    <name evidence="2" type="ORF">MNOR_LOCUS35587</name>
</gene>
<dbReference type="SUPFAM" id="SSF48403">
    <property type="entry name" value="Ankyrin repeat"/>
    <property type="match status" value="1"/>
</dbReference>
<keyword evidence="1" id="KW-0040">ANK repeat</keyword>
<dbReference type="InterPro" id="IPR036770">
    <property type="entry name" value="Ankyrin_rpt-contain_sf"/>
</dbReference>
<name>A0AAV2SE29_MEGNR</name>
<dbReference type="Pfam" id="PF13857">
    <property type="entry name" value="Ank_5"/>
    <property type="match status" value="1"/>
</dbReference>
<proteinExistence type="predicted"/>
<sequence length="224" mass="25740">GKSGGEYPLILIKSQLREEMVSKIDTLIDLAESYNWNDLLEKIETQYYFIDYCRLVADDSTEPPKLFTPLHFAAEGKAPKEVIEKLIDKGASLTLKSNEGETPYDIAVRQNLPEDVVSLLQLPEDIRMQEDEIKKMEEGLHKTILKRVKDLIDEYKVQLPQVAYMYEKGNYFCSIPMMYGGFHVKDHQDGIETYSFIRICGGSGQMHLIKRNGKVKLIKDKMIV</sequence>
<evidence type="ECO:0000313" key="2">
    <source>
        <dbReference type="EMBL" id="CAL4182534.1"/>
    </source>
</evidence>
<comment type="caution">
    <text evidence="2">The sequence shown here is derived from an EMBL/GenBank/DDBJ whole genome shotgun (WGS) entry which is preliminary data.</text>
</comment>
<dbReference type="AlphaFoldDB" id="A0AAV2SE29"/>
<accession>A0AAV2SE29</accession>
<evidence type="ECO:0000313" key="3">
    <source>
        <dbReference type="Proteomes" id="UP001497623"/>
    </source>
</evidence>
<dbReference type="PROSITE" id="PS50088">
    <property type="entry name" value="ANK_REPEAT"/>
    <property type="match status" value="1"/>
</dbReference>
<evidence type="ECO:0000256" key="1">
    <source>
        <dbReference type="PROSITE-ProRule" id="PRU00023"/>
    </source>
</evidence>
<dbReference type="EMBL" id="CAXKWB010060061">
    <property type="protein sequence ID" value="CAL4182534.1"/>
    <property type="molecule type" value="Genomic_DNA"/>
</dbReference>
<feature type="non-terminal residue" evidence="2">
    <location>
        <position position="1"/>
    </location>
</feature>
<evidence type="ECO:0008006" key="4">
    <source>
        <dbReference type="Google" id="ProtNLM"/>
    </source>
</evidence>
<keyword evidence="3" id="KW-1185">Reference proteome</keyword>
<organism evidence="2 3">
    <name type="scientific">Meganyctiphanes norvegica</name>
    <name type="common">Northern krill</name>
    <name type="synonym">Thysanopoda norvegica</name>
    <dbReference type="NCBI Taxonomy" id="48144"/>
    <lineage>
        <taxon>Eukaryota</taxon>
        <taxon>Metazoa</taxon>
        <taxon>Ecdysozoa</taxon>
        <taxon>Arthropoda</taxon>
        <taxon>Crustacea</taxon>
        <taxon>Multicrustacea</taxon>
        <taxon>Malacostraca</taxon>
        <taxon>Eumalacostraca</taxon>
        <taxon>Eucarida</taxon>
        <taxon>Euphausiacea</taxon>
        <taxon>Euphausiidae</taxon>
        <taxon>Meganyctiphanes</taxon>
    </lineage>
</organism>
<dbReference type="InterPro" id="IPR002110">
    <property type="entry name" value="Ankyrin_rpt"/>
</dbReference>
<dbReference type="PROSITE" id="PS50297">
    <property type="entry name" value="ANK_REP_REGION"/>
    <property type="match status" value="1"/>
</dbReference>
<dbReference type="Proteomes" id="UP001497623">
    <property type="component" value="Unassembled WGS sequence"/>
</dbReference>
<feature type="repeat" description="ANK" evidence="1">
    <location>
        <begin position="65"/>
        <end position="98"/>
    </location>
</feature>
<protein>
    <recommendedName>
        <fullName evidence="4">Ankyrin repeat domain-containing protein</fullName>
    </recommendedName>
</protein>
<reference evidence="2 3" key="1">
    <citation type="submission" date="2024-05" db="EMBL/GenBank/DDBJ databases">
        <authorList>
            <person name="Wallberg A."/>
        </authorList>
    </citation>
    <scope>NUCLEOTIDE SEQUENCE [LARGE SCALE GENOMIC DNA]</scope>
</reference>